<comment type="caution">
    <text evidence="3">The sequence shown here is derived from an EMBL/GenBank/DDBJ whole genome shotgun (WGS) entry which is preliminary data.</text>
</comment>
<evidence type="ECO:0000259" key="2">
    <source>
        <dbReference type="PROSITE" id="PS50175"/>
    </source>
</evidence>
<evidence type="ECO:0000313" key="3">
    <source>
        <dbReference type="EMBL" id="RMB12301.1"/>
    </source>
</evidence>
<dbReference type="PROSITE" id="PS00141">
    <property type="entry name" value="ASP_PROTEASE"/>
    <property type="match status" value="1"/>
</dbReference>
<protein>
    <submittedName>
        <fullName evidence="3">Gag-polyprotein putative aspartyl protease</fullName>
    </submittedName>
</protein>
<dbReference type="PROSITE" id="PS50175">
    <property type="entry name" value="ASP_PROT_RETROV"/>
    <property type="match status" value="1"/>
</dbReference>
<dbReference type="OrthoDB" id="107347at2"/>
<dbReference type="EMBL" id="REFR01000009">
    <property type="protein sequence ID" value="RMB12301.1"/>
    <property type="molecule type" value="Genomic_DNA"/>
</dbReference>
<gene>
    <name evidence="3" type="ORF">BXY39_0797</name>
</gene>
<keyword evidence="4" id="KW-1185">Reference proteome</keyword>
<dbReference type="GO" id="GO:0004190">
    <property type="term" value="F:aspartic-type endopeptidase activity"/>
    <property type="evidence" value="ECO:0007669"/>
    <property type="project" value="InterPro"/>
</dbReference>
<dbReference type="AlphaFoldDB" id="A0A3M0CRU8"/>
<keyword evidence="1" id="KW-0378">Hydrolase</keyword>
<evidence type="ECO:0000256" key="1">
    <source>
        <dbReference type="ARBA" id="ARBA00022801"/>
    </source>
</evidence>
<dbReference type="SUPFAM" id="SSF50630">
    <property type="entry name" value="Acid proteases"/>
    <property type="match status" value="1"/>
</dbReference>
<sequence>MPGQGPGVPVADMARPLTPRGAGGLMLSVMVRLVLLVLAWLPVVVLPRAHAADAADTDTFLFQRDYAGRVMVLAMVDGRGPFPFVVDSAASKTVLFEDLARHLRLPLDDFRSRRVMTATGPRRLPLYRLGRVEALGRSVLLRRTVALPQSRYRVPRAEPQGLIGLEFLRGGVLAFLGEAGGVRLLPHGGALPDLDWTVLHGRPVGYGSLALDLRVGTVEIPAIVDTGAERSVVNVPAADALTAENSARYGKTVFVESANGQVGARELLLDRPLFSDVALNLPRVLVSDLPVFSSFYAHKVPAMILGADFLFQDKMAIDFRQWRLFITQAGNRPPEADD</sequence>
<dbReference type="InterPro" id="IPR034122">
    <property type="entry name" value="Retropepsin-like_bacterial"/>
</dbReference>
<dbReference type="CDD" id="cd05483">
    <property type="entry name" value="retropepsin_like_bacteria"/>
    <property type="match status" value="1"/>
</dbReference>
<reference evidence="3 4" key="1">
    <citation type="submission" date="2018-10" db="EMBL/GenBank/DDBJ databases">
        <title>Genomic Encyclopedia of Archaeal and Bacterial Type Strains, Phase II (KMG-II): from individual species to whole genera.</title>
        <authorList>
            <person name="Goeker M."/>
        </authorList>
    </citation>
    <scope>NUCLEOTIDE SEQUENCE [LARGE SCALE GENOMIC DNA]</scope>
    <source>
        <strain evidence="3 4">DSM 25217</strain>
    </source>
</reference>
<name>A0A3M0CRU8_9PROT</name>
<proteinExistence type="predicted"/>
<organism evidence="3 4">
    <name type="scientific">Eilatimonas milleporae</name>
    <dbReference type="NCBI Taxonomy" id="911205"/>
    <lineage>
        <taxon>Bacteria</taxon>
        <taxon>Pseudomonadati</taxon>
        <taxon>Pseudomonadota</taxon>
        <taxon>Alphaproteobacteria</taxon>
        <taxon>Kordiimonadales</taxon>
        <taxon>Kordiimonadaceae</taxon>
        <taxon>Eilatimonas</taxon>
    </lineage>
</organism>
<dbReference type="GO" id="GO:0006508">
    <property type="term" value="P:proteolysis"/>
    <property type="evidence" value="ECO:0007669"/>
    <property type="project" value="UniProtKB-KW"/>
</dbReference>
<accession>A0A3M0CRU8</accession>
<dbReference type="InterPro" id="IPR021109">
    <property type="entry name" value="Peptidase_aspartic_dom_sf"/>
</dbReference>
<dbReference type="Pfam" id="PF13650">
    <property type="entry name" value="Asp_protease_2"/>
    <property type="match status" value="2"/>
</dbReference>
<dbReference type="InParanoid" id="A0A3M0CRU8"/>
<dbReference type="Proteomes" id="UP000271227">
    <property type="component" value="Unassembled WGS sequence"/>
</dbReference>
<feature type="domain" description="Peptidase A2" evidence="2">
    <location>
        <begin position="220"/>
        <end position="309"/>
    </location>
</feature>
<evidence type="ECO:0000313" key="4">
    <source>
        <dbReference type="Proteomes" id="UP000271227"/>
    </source>
</evidence>
<keyword evidence="3" id="KW-0645">Protease</keyword>
<dbReference type="InterPro" id="IPR001969">
    <property type="entry name" value="Aspartic_peptidase_AS"/>
</dbReference>
<dbReference type="InterPro" id="IPR001995">
    <property type="entry name" value="Peptidase_A2_cat"/>
</dbReference>
<dbReference type="Gene3D" id="2.40.70.10">
    <property type="entry name" value="Acid Proteases"/>
    <property type="match status" value="2"/>
</dbReference>